<evidence type="ECO:0000256" key="1">
    <source>
        <dbReference type="SAM" id="MobiDB-lite"/>
    </source>
</evidence>
<keyword evidence="3" id="KW-1185">Reference proteome</keyword>
<dbReference type="Proteomes" id="UP000758603">
    <property type="component" value="Unassembled WGS sequence"/>
</dbReference>
<name>A0A9P8UJY4_9PEZI</name>
<dbReference type="EMBL" id="JAGPXC010000005">
    <property type="protein sequence ID" value="KAH6653620.1"/>
    <property type="molecule type" value="Genomic_DNA"/>
</dbReference>
<proteinExistence type="predicted"/>
<reference evidence="2" key="1">
    <citation type="journal article" date="2021" name="Nat. Commun.">
        <title>Genetic determinants of endophytism in the Arabidopsis root mycobiome.</title>
        <authorList>
            <person name="Mesny F."/>
            <person name="Miyauchi S."/>
            <person name="Thiergart T."/>
            <person name="Pickel B."/>
            <person name="Atanasova L."/>
            <person name="Karlsson M."/>
            <person name="Huettel B."/>
            <person name="Barry K.W."/>
            <person name="Haridas S."/>
            <person name="Chen C."/>
            <person name="Bauer D."/>
            <person name="Andreopoulos W."/>
            <person name="Pangilinan J."/>
            <person name="LaButti K."/>
            <person name="Riley R."/>
            <person name="Lipzen A."/>
            <person name="Clum A."/>
            <person name="Drula E."/>
            <person name="Henrissat B."/>
            <person name="Kohler A."/>
            <person name="Grigoriev I.V."/>
            <person name="Martin F.M."/>
            <person name="Hacquard S."/>
        </authorList>
    </citation>
    <scope>NUCLEOTIDE SEQUENCE</scope>
    <source>
        <strain evidence="2">MPI-SDFR-AT-0073</strain>
    </source>
</reference>
<dbReference type="GeneID" id="70137766"/>
<feature type="region of interest" description="Disordered" evidence="1">
    <location>
        <begin position="153"/>
        <end position="190"/>
    </location>
</feature>
<gene>
    <name evidence="2" type="ORF">BKA67DRAFT_679482</name>
</gene>
<dbReference type="OrthoDB" id="5426913at2759"/>
<evidence type="ECO:0000313" key="3">
    <source>
        <dbReference type="Proteomes" id="UP000758603"/>
    </source>
</evidence>
<protein>
    <submittedName>
        <fullName evidence="2">Uncharacterized protein</fullName>
    </submittedName>
</protein>
<sequence>MATPTHRPIASHLLMVPMSAHHLVIQDFAGHLYHYQAYMKEVQDNNTRLQQVIDQLNKKIDEMFACQQNRERVIEAQRERIRFLESAQAALSPLELTPTEYVSTYNTELQMSCNTTPSHAPAVETLKEDGFYEQSLLALVESYGNTEEVIAKSSKRTAANELEGEAERQTDGESANSGVEDVPRPRTETSRTCFMPNAFQSCSVWNLYSEFSSAGATSFPFHVHDHELLRSFEHHDGRQWGCAEGISGSSFTWTGLLWVERYYPVDWFTNGKIDDEKYFEVASMTDKRKERILWLGCRLASRRRGLVYNKESHHFAVLSTFEKDISSLSKDKVLMM</sequence>
<comment type="caution">
    <text evidence="2">The sequence shown here is derived from an EMBL/GenBank/DDBJ whole genome shotgun (WGS) entry which is preliminary data.</text>
</comment>
<dbReference type="AlphaFoldDB" id="A0A9P8UJY4"/>
<accession>A0A9P8UJY4</accession>
<dbReference type="RefSeq" id="XP_045957897.1">
    <property type="nucleotide sequence ID" value="XM_046108875.1"/>
</dbReference>
<organism evidence="2 3">
    <name type="scientific">Truncatella angustata</name>
    <dbReference type="NCBI Taxonomy" id="152316"/>
    <lineage>
        <taxon>Eukaryota</taxon>
        <taxon>Fungi</taxon>
        <taxon>Dikarya</taxon>
        <taxon>Ascomycota</taxon>
        <taxon>Pezizomycotina</taxon>
        <taxon>Sordariomycetes</taxon>
        <taxon>Xylariomycetidae</taxon>
        <taxon>Amphisphaeriales</taxon>
        <taxon>Sporocadaceae</taxon>
        <taxon>Truncatella</taxon>
    </lineage>
</organism>
<evidence type="ECO:0000313" key="2">
    <source>
        <dbReference type="EMBL" id="KAH6653620.1"/>
    </source>
</evidence>